<keyword evidence="5" id="KW-0677">Repeat</keyword>
<dbReference type="Gene3D" id="2.40.160.50">
    <property type="entry name" value="membrane protein fhac: a member of the omp85/tpsb transporter family"/>
    <property type="match status" value="1"/>
</dbReference>
<dbReference type="InterPro" id="IPR000184">
    <property type="entry name" value="Bac_surfAg_D15"/>
</dbReference>
<sequence>MKLKLRLTAITLLLFQFTSFGQIRLGDDLSEIDYSNPREYIIGGVTVTGVQYLDHNVLIMLSGLQVADRIEIPGDKIRKAIEKLWAQGLFENVRISATRFSDDLVFLNIDLQERPRLSKFSFKGVKKSEADDLRDKIKLVKGDVVTDNVIIRTSNIIKKHFTGKGFLNTEVEIEQVRDSVKSNEISLVINIDKNNKVRIDRINFTGNENLNDTRLKRTLKNTKDKGVFRPFNALDQLVTKTPRKALTLNADTLINFGADVINENFRFRIFKSSKFIRDDFKEDLNSLIAKYNNEGYRDAAIVSDSVYRSGPRTISIDIAIDEGRRYYFGDIKWVGNTKYSAEQLNEVLKIRRGDIYNQSELDANLNYNPNEIDISTLYLDDGYLFFSVTPVEVRVENDTIDMEMRIREGKQATINKVIVKGNTRTNDHVVMRELRTRPGQMFSRSDIIRTTRELAQLRYFDPEKIVPTPIPNPNDGTVDIEYKVEETSSDQIELSGGWGYGRVVGTLGLSFNNFSARKIFQGSAWRPIPSGDGQKLSLRMQSYGKGYLSYSASFTEPWLGGKKPNSFSVSYYHSLYSNGLARSSENYQSFKIDGFMLMLGKRLAWPDDYFTLMQRISIQTYRLNNYGSIFAFGNGNGKYNNYSYGVTFARNSIDSPIFQRSGSEVSLSLDVTPPYSLFSDKDYASMADEDKFKWIEYHKWKINFSLYRQIIGNLVLSARTKYGFLGSYNSDIGITPFDRFYLGGDGLSGYNNLDGREIIGMRGYSNESLTPDYYKNKNVGGTIYNKTTLELRYPLSLNPSATIYVMTFLEAGNAWKDFRSFNPFALKRSAGVGVRVFLPMFGLLGLDWGYGFDDIPGLPSANKGQFHFSINQSID</sequence>
<dbReference type="EMBL" id="DF968182">
    <property type="protein sequence ID" value="GAP43629.1"/>
    <property type="molecule type" value="Genomic_DNA"/>
</dbReference>
<dbReference type="PIRSF" id="PIRSF006076">
    <property type="entry name" value="OM_assembly_OMP85"/>
    <property type="match status" value="1"/>
</dbReference>
<protein>
    <submittedName>
        <fullName evidence="10">Outer membrane protein assembly factor BamA</fullName>
    </submittedName>
</protein>
<keyword evidence="7" id="KW-0998">Cell outer membrane</keyword>
<gene>
    <name evidence="10" type="ORF">TBC1_111785</name>
</gene>
<dbReference type="Pfam" id="PF01103">
    <property type="entry name" value="Omp85"/>
    <property type="match status" value="1"/>
</dbReference>
<evidence type="ECO:0000256" key="8">
    <source>
        <dbReference type="SAM" id="SignalP"/>
    </source>
</evidence>
<keyword evidence="11" id="KW-1185">Reference proteome</keyword>
<keyword evidence="4 8" id="KW-0732">Signal</keyword>
<evidence type="ECO:0000256" key="4">
    <source>
        <dbReference type="ARBA" id="ARBA00022729"/>
    </source>
</evidence>
<evidence type="ECO:0000256" key="3">
    <source>
        <dbReference type="ARBA" id="ARBA00022692"/>
    </source>
</evidence>
<dbReference type="GO" id="GO:0071709">
    <property type="term" value="P:membrane assembly"/>
    <property type="evidence" value="ECO:0007669"/>
    <property type="project" value="InterPro"/>
</dbReference>
<feature type="domain" description="POTRA" evidence="9">
    <location>
        <begin position="40"/>
        <end position="114"/>
    </location>
</feature>
<keyword evidence="3" id="KW-0812">Transmembrane</keyword>
<dbReference type="STRING" id="1678841.TBC1_111785"/>
<dbReference type="GO" id="GO:0019867">
    <property type="term" value="C:outer membrane"/>
    <property type="evidence" value="ECO:0007669"/>
    <property type="project" value="InterPro"/>
</dbReference>
<dbReference type="PANTHER" id="PTHR12815">
    <property type="entry name" value="SORTING AND ASSEMBLY MACHINERY SAMM50 PROTEIN FAMILY MEMBER"/>
    <property type="match status" value="1"/>
</dbReference>
<evidence type="ECO:0000256" key="1">
    <source>
        <dbReference type="ARBA" id="ARBA00004370"/>
    </source>
</evidence>
<proteinExistence type="predicted"/>
<dbReference type="Gene3D" id="3.10.20.310">
    <property type="entry name" value="membrane protein fhac"/>
    <property type="match status" value="5"/>
</dbReference>
<dbReference type="OrthoDB" id="9802086at2"/>
<evidence type="ECO:0000256" key="7">
    <source>
        <dbReference type="ARBA" id="ARBA00023237"/>
    </source>
</evidence>
<evidence type="ECO:0000256" key="2">
    <source>
        <dbReference type="ARBA" id="ARBA00022452"/>
    </source>
</evidence>
<dbReference type="InterPro" id="IPR023707">
    <property type="entry name" value="OM_assembly_BamA"/>
</dbReference>
<evidence type="ECO:0000313" key="11">
    <source>
        <dbReference type="Proteomes" id="UP000053091"/>
    </source>
</evidence>
<keyword evidence="2" id="KW-1134">Transmembrane beta strand</keyword>
<evidence type="ECO:0000259" key="9">
    <source>
        <dbReference type="PROSITE" id="PS51779"/>
    </source>
</evidence>
<dbReference type="Proteomes" id="UP000053091">
    <property type="component" value="Unassembled WGS sequence"/>
</dbReference>
<dbReference type="PATRIC" id="fig|1678841.3.peg.1989"/>
<dbReference type="PANTHER" id="PTHR12815:SF47">
    <property type="entry name" value="TRANSLOCATION AND ASSEMBLY MODULE SUBUNIT TAMA"/>
    <property type="match status" value="1"/>
</dbReference>
<evidence type="ECO:0000256" key="5">
    <source>
        <dbReference type="ARBA" id="ARBA00022737"/>
    </source>
</evidence>
<dbReference type="InterPro" id="IPR010827">
    <property type="entry name" value="BamA/TamA_POTRA"/>
</dbReference>
<organism evidence="10">
    <name type="scientific">Lentimicrobium saccharophilum</name>
    <dbReference type="NCBI Taxonomy" id="1678841"/>
    <lineage>
        <taxon>Bacteria</taxon>
        <taxon>Pseudomonadati</taxon>
        <taxon>Bacteroidota</taxon>
        <taxon>Bacteroidia</taxon>
        <taxon>Bacteroidales</taxon>
        <taxon>Lentimicrobiaceae</taxon>
        <taxon>Lentimicrobium</taxon>
    </lineage>
</organism>
<dbReference type="AlphaFoldDB" id="A0A0S7BT55"/>
<reference evidence="10" key="1">
    <citation type="journal article" date="2015" name="Genome Announc.">
        <title>Draft Genome Sequence of Bacteroidales Strain TBC1, a Novel Isolate from a Methanogenic Wastewater Treatment System.</title>
        <authorList>
            <person name="Tourlousse D.M."/>
            <person name="Matsuura N."/>
            <person name="Sun L."/>
            <person name="Toyonaga M."/>
            <person name="Kuroda K."/>
            <person name="Ohashi A."/>
            <person name="Cruz R."/>
            <person name="Yamaguchi T."/>
            <person name="Sekiguchi Y."/>
        </authorList>
    </citation>
    <scope>NUCLEOTIDE SEQUENCE [LARGE SCALE GENOMIC DNA]</scope>
    <source>
        <strain evidence="10">TBC1</strain>
    </source>
</reference>
<dbReference type="InterPro" id="IPR034746">
    <property type="entry name" value="POTRA"/>
</dbReference>
<dbReference type="Pfam" id="PF07244">
    <property type="entry name" value="POTRA"/>
    <property type="match status" value="3"/>
</dbReference>
<accession>A0A0S7BT55</accession>
<comment type="subcellular location">
    <subcellularLocation>
        <location evidence="1">Membrane</location>
    </subcellularLocation>
</comment>
<feature type="signal peptide" evidence="8">
    <location>
        <begin position="1"/>
        <end position="21"/>
    </location>
</feature>
<dbReference type="PROSITE" id="PS51779">
    <property type="entry name" value="POTRA"/>
    <property type="match status" value="2"/>
</dbReference>
<evidence type="ECO:0000313" key="10">
    <source>
        <dbReference type="EMBL" id="GAP43629.1"/>
    </source>
</evidence>
<keyword evidence="6" id="KW-0472">Membrane</keyword>
<dbReference type="InterPro" id="IPR039910">
    <property type="entry name" value="D15-like"/>
</dbReference>
<feature type="chain" id="PRO_5006633176" evidence="8">
    <location>
        <begin position="22"/>
        <end position="875"/>
    </location>
</feature>
<dbReference type="RefSeq" id="WP_062041047.1">
    <property type="nucleotide sequence ID" value="NZ_DF968182.1"/>
</dbReference>
<evidence type="ECO:0000256" key="6">
    <source>
        <dbReference type="ARBA" id="ARBA00023136"/>
    </source>
</evidence>
<feature type="domain" description="POTRA" evidence="9">
    <location>
        <begin position="412"/>
        <end position="487"/>
    </location>
</feature>
<name>A0A0S7BT55_9BACT</name>